<keyword evidence="7" id="KW-0072">Autophagy</keyword>
<evidence type="ECO:0000256" key="8">
    <source>
        <dbReference type="ARBA" id="ARBA00023055"/>
    </source>
</evidence>
<comment type="similarity">
    <text evidence="3">Belongs to the ATG2 family.</text>
</comment>
<evidence type="ECO:0000256" key="5">
    <source>
        <dbReference type="ARBA" id="ARBA00022448"/>
    </source>
</evidence>
<comment type="caution">
    <text evidence="13">The sequence shown here is derived from an EMBL/GenBank/DDBJ whole genome shotgun (WGS) entry which is preliminary data.</text>
</comment>
<accession>A0A1Y2HHZ4</accession>
<evidence type="ECO:0000256" key="2">
    <source>
        <dbReference type="ARBA" id="ARBA00004623"/>
    </source>
</evidence>
<reference evidence="13 14" key="1">
    <citation type="submission" date="2016-07" db="EMBL/GenBank/DDBJ databases">
        <title>Pervasive Adenine N6-methylation of Active Genes in Fungi.</title>
        <authorList>
            <consortium name="DOE Joint Genome Institute"/>
            <person name="Mondo S.J."/>
            <person name="Dannebaum R.O."/>
            <person name="Kuo R.C."/>
            <person name="Labutti K."/>
            <person name="Haridas S."/>
            <person name="Kuo A."/>
            <person name="Salamov A."/>
            <person name="Ahrendt S.R."/>
            <person name="Lipzen A."/>
            <person name="Sullivan W."/>
            <person name="Andreopoulos W.B."/>
            <person name="Clum A."/>
            <person name="Lindquist E."/>
            <person name="Daum C."/>
            <person name="Ramamoorthy G.K."/>
            <person name="Gryganskyi A."/>
            <person name="Culley D."/>
            <person name="Magnuson J.K."/>
            <person name="James T.Y."/>
            <person name="O'Malley M.A."/>
            <person name="Stajich J.E."/>
            <person name="Spatafora J.W."/>
            <person name="Visel A."/>
            <person name="Grigoriev I.V."/>
        </authorList>
    </citation>
    <scope>NUCLEOTIDE SEQUENCE [LARGE SCALE GENOMIC DNA]</scope>
    <source>
        <strain evidence="13 14">PL171</strain>
    </source>
</reference>
<name>A0A1Y2HHZ4_9FUNG</name>
<dbReference type="PANTHER" id="PTHR13190:SF1">
    <property type="entry name" value="AUTOPHAGY-RELATED 2, ISOFORM A"/>
    <property type="match status" value="1"/>
</dbReference>
<proteinExistence type="inferred from homology"/>
<dbReference type="InterPro" id="IPR026849">
    <property type="entry name" value="ATG2"/>
</dbReference>
<feature type="compositionally biased region" description="Low complexity" evidence="12">
    <location>
        <begin position="158"/>
        <end position="175"/>
    </location>
</feature>
<evidence type="ECO:0000256" key="1">
    <source>
        <dbReference type="ARBA" id="ARBA00004406"/>
    </source>
</evidence>
<dbReference type="GO" id="GO:0061908">
    <property type="term" value="C:phagophore"/>
    <property type="evidence" value="ECO:0007669"/>
    <property type="project" value="TreeGrafter"/>
</dbReference>
<evidence type="ECO:0000256" key="11">
    <source>
        <dbReference type="ARBA" id="ARBA00024615"/>
    </source>
</evidence>
<dbReference type="EMBL" id="MCFL01000030">
    <property type="protein sequence ID" value="ORZ34218.1"/>
    <property type="molecule type" value="Genomic_DNA"/>
</dbReference>
<keyword evidence="6" id="KW-0256">Endoplasmic reticulum</keyword>
<keyword evidence="8" id="KW-0445">Lipid transport</keyword>
<dbReference type="PANTHER" id="PTHR13190">
    <property type="entry name" value="AUTOPHAGY-RELATED 2, ISOFORM A"/>
    <property type="match status" value="1"/>
</dbReference>
<dbReference type="STRING" id="765915.A0A1Y2HHZ4"/>
<comment type="subcellular location">
    <subcellularLocation>
        <location evidence="1">Endoplasmic reticulum membrane</location>
        <topology evidence="1">Peripheral membrane protein</topology>
    </subcellularLocation>
    <subcellularLocation>
        <location evidence="2">Preautophagosomal structure membrane</location>
        <topology evidence="2">Peripheral membrane protein</topology>
    </subcellularLocation>
</comment>
<dbReference type="Proteomes" id="UP000193411">
    <property type="component" value="Unassembled WGS sequence"/>
</dbReference>
<dbReference type="OrthoDB" id="18982at2759"/>
<evidence type="ECO:0000256" key="4">
    <source>
        <dbReference type="ARBA" id="ARBA00018070"/>
    </source>
</evidence>
<evidence type="ECO:0000313" key="13">
    <source>
        <dbReference type="EMBL" id="ORZ34218.1"/>
    </source>
</evidence>
<feature type="region of interest" description="Disordered" evidence="12">
    <location>
        <begin position="146"/>
        <end position="179"/>
    </location>
</feature>
<keyword evidence="9" id="KW-0472">Membrane</keyword>
<evidence type="ECO:0000256" key="10">
    <source>
        <dbReference type="ARBA" id="ARBA00024479"/>
    </source>
</evidence>
<gene>
    <name evidence="13" type="ORF">BCR44DRAFT_1178204</name>
</gene>
<dbReference type="GO" id="GO:0061709">
    <property type="term" value="P:reticulophagy"/>
    <property type="evidence" value="ECO:0007669"/>
    <property type="project" value="TreeGrafter"/>
</dbReference>
<dbReference type="GO" id="GO:0000422">
    <property type="term" value="P:autophagy of mitochondrion"/>
    <property type="evidence" value="ECO:0007669"/>
    <property type="project" value="TreeGrafter"/>
</dbReference>
<sequence length="333" mass="36040">MHPRHSCRLALEHQRLPSTPLRDSTMWPSSILPSSLSLNLNLVPASLQKRLARFLLKRALGSVLLLNNHQFDLDSQIDVSLHGLSLRDVHLNLESLNQALRSANLPLNATRGVLGSVSVTVPWLDLSGSSCTVQLDGVQLELSPVAIPDNDLDDNDHSSASSSTSSNSSPSSSAALRDHSPHAAMLASSIYMANEFLRQGGGGGGGAPPRLRLRPLRNPTLPNRWLHPFRRTLLPPHQGSRASNCLPASSTPIIANLVIQISNVSVTLTNHPTVPHTPSLAMEIPSITVDRAPRPFSKRPNAFPFHSFASVQLATVTVTATRRTQSFGHPNPW</sequence>
<dbReference type="GO" id="GO:0032266">
    <property type="term" value="F:phosphatidylinositol-3-phosphate binding"/>
    <property type="evidence" value="ECO:0007669"/>
    <property type="project" value="TreeGrafter"/>
</dbReference>
<comment type="catalytic activity">
    <reaction evidence="11">
        <text>a 1,2-diacyl-sn-glycero-3-phosphoethanolamine(in) = a 1,2-diacyl-sn-glycero-3-phosphoethanolamine(out)</text>
        <dbReference type="Rhea" id="RHEA:38895"/>
        <dbReference type="ChEBI" id="CHEBI:64612"/>
    </reaction>
</comment>
<dbReference type="GO" id="GO:0000045">
    <property type="term" value="P:autophagosome assembly"/>
    <property type="evidence" value="ECO:0007669"/>
    <property type="project" value="TreeGrafter"/>
</dbReference>
<keyword evidence="14" id="KW-1185">Reference proteome</keyword>
<dbReference type="GO" id="GO:0034727">
    <property type="term" value="P:piecemeal microautophagy of the nucleus"/>
    <property type="evidence" value="ECO:0007669"/>
    <property type="project" value="TreeGrafter"/>
</dbReference>
<organism evidence="13 14">
    <name type="scientific">Catenaria anguillulae PL171</name>
    <dbReference type="NCBI Taxonomy" id="765915"/>
    <lineage>
        <taxon>Eukaryota</taxon>
        <taxon>Fungi</taxon>
        <taxon>Fungi incertae sedis</taxon>
        <taxon>Blastocladiomycota</taxon>
        <taxon>Blastocladiomycetes</taxon>
        <taxon>Blastocladiales</taxon>
        <taxon>Catenariaceae</taxon>
        <taxon>Catenaria</taxon>
    </lineage>
</organism>
<evidence type="ECO:0000313" key="14">
    <source>
        <dbReference type="Proteomes" id="UP000193411"/>
    </source>
</evidence>
<evidence type="ECO:0000256" key="6">
    <source>
        <dbReference type="ARBA" id="ARBA00022824"/>
    </source>
</evidence>
<dbReference type="Pfam" id="PF13329">
    <property type="entry name" value="ATG2_CAD"/>
    <property type="match status" value="1"/>
</dbReference>
<dbReference type="GO" id="GO:0034045">
    <property type="term" value="C:phagophore assembly site membrane"/>
    <property type="evidence" value="ECO:0007669"/>
    <property type="project" value="UniProtKB-SubCell"/>
</dbReference>
<protein>
    <recommendedName>
        <fullName evidence="4">Autophagy-related protein 2</fullName>
    </recommendedName>
</protein>
<evidence type="ECO:0000256" key="9">
    <source>
        <dbReference type="ARBA" id="ARBA00023136"/>
    </source>
</evidence>
<dbReference type="GO" id="GO:0061723">
    <property type="term" value="P:glycophagy"/>
    <property type="evidence" value="ECO:0007669"/>
    <property type="project" value="TreeGrafter"/>
</dbReference>
<dbReference type="GO" id="GO:0043495">
    <property type="term" value="F:protein-membrane adaptor activity"/>
    <property type="evidence" value="ECO:0007669"/>
    <property type="project" value="TreeGrafter"/>
</dbReference>
<dbReference type="GO" id="GO:0006869">
    <property type="term" value="P:lipid transport"/>
    <property type="evidence" value="ECO:0007669"/>
    <property type="project" value="UniProtKB-KW"/>
</dbReference>
<keyword evidence="5" id="KW-0813">Transport</keyword>
<evidence type="ECO:0000256" key="3">
    <source>
        <dbReference type="ARBA" id="ARBA00009714"/>
    </source>
</evidence>
<comment type="catalytic activity">
    <reaction evidence="10">
        <text>a 1,2-diacyl-sn-glycero-3-phospho-L-serine(in) = a 1,2-diacyl-sn-glycero-3-phospho-L-serine(out)</text>
        <dbReference type="Rhea" id="RHEA:38663"/>
        <dbReference type="ChEBI" id="CHEBI:57262"/>
    </reaction>
</comment>
<dbReference type="GO" id="GO:0005789">
    <property type="term" value="C:endoplasmic reticulum membrane"/>
    <property type="evidence" value="ECO:0007669"/>
    <property type="project" value="UniProtKB-SubCell"/>
</dbReference>
<evidence type="ECO:0000256" key="7">
    <source>
        <dbReference type="ARBA" id="ARBA00023006"/>
    </source>
</evidence>
<evidence type="ECO:0000256" key="12">
    <source>
        <dbReference type="SAM" id="MobiDB-lite"/>
    </source>
</evidence>
<dbReference type="AlphaFoldDB" id="A0A1Y2HHZ4"/>